<name>A0A645BY17_9ZZZZ</name>
<comment type="caution">
    <text evidence="1">The sequence shown here is derived from an EMBL/GenBank/DDBJ whole genome shotgun (WGS) entry which is preliminary data.</text>
</comment>
<sequence length="116" mass="12790">MGVGIEIAQCIDFGIEQFHSQGVLLVQGINVDDPSANAELAWAGNHPFTGIAHCDQFLRQAVQIQLHANGKIKAMRFPDRSWREDFLETGGRNHDDPFFAALQKIQGFNPLAAVFG</sequence>
<evidence type="ECO:0000313" key="1">
    <source>
        <dbReference type="EMBL" id="MPM70269.1"/>
    </source>
</evidence>
<protein>
    <submittedName>
        <fullName evidence="1">Uncharacterized protein</fullName>
    </submittedName>
</protein>
<gene>
    <name evidence="1" type="ORF">SDC9_117223</name>
</gene>
<dbReference type="AlphaFoldDB" id="A0A645BY17"/>
<dbReference type="EMBL" id="VSSQ01023378">
    <property type="protein sequence ID" value="MPM70269.1"/>
    <property type="molecule type" value="Genomic_DNA"/>
</dbReference>
<organism evidence="1">
    <name type="scientific">bioreactor metagenome</name>
    <dbReference type="NCBI Taxonomy" id="1076179"/>
    <lineage>
        <taxon>unclassified sequences</taxon>
        <taxon>metagenomes</taxon>
        <taxon>ecological metagenomes</taxon>
    </lineage>
</organism>
<reference evidence="1" key="1">
    <citation type="submission" date="2019-08" db="EMBL/GenBank/DDBJ databases">
        <authorList>
            <person name="Kucharzyk K."/>
            <person name="Murdoch R.W."/>
            <person name="Higgins S."/>
            <person name="Loffler F."/>
        </authorList>
    </citation>
    <scope>NUCLEOTIDE SEQUENCE</scope>
</reference>
<accession>A0A645BY17</accession>
<proteinExistence type="predicted"/>